<name>A0AAD7ZTT3_DIPPU</name>
<feature type="non-terminal residue" evidence="1">
    <location>
        <position position="109"/>
    </location>
</feature>
<keyword evidence="2" id="KW-1185">Reference proteome</keyword>
<comment type="caution">
    <text evidence="1">The sequence shown here is derived from an EMBL/GenBank/DDBJ whole genome shotgun (WGS) entry which is preliminary data.</text>
</comment>
<proteinExistence type="predicted"/>
<dbReference type="AlphaFoldDB" id="A0AAD7ZTT3"/>
<dbReference type="Proteomes" id="UP001233999">
    <property type="component" value="Unassembled WGS sequence"/>
</dbReference>
<reference evidence="1" key="1">
    <citation type="journal article" date="2023" name="IScience">
        <title>Live-bearing cockroach genome reveals convergent evolutionary mechanisms linked to viviparity in insects and beyond.</title>
        <authorList>
            <person name="Fouks B."/>
            <person name="Harrison M.C."/>
            <person name="Mikhailova A.A."/>
            <person name="Marchal E."/>
            <person name="English S."/>
            <person name="Carruthers M."/>
            <person name="Jennings E.C."/>
            <person name="Chiamaka E.L."/>
            <person name="Frigard R.A."/>
            <person name="Pippel M."/>
            <person name="Attardo G.M."/>
            <person name="Benoit J.B."/>
            <person name="Bornberg-Bauer E."/>
            <person name="Tobe S.S."/>
        </authorList>
    </citation>
    <scope>NUCLEOTIDE SEQUENCE</scope>
    <source>
        <strain evidence="1">Stay&amp;Tobe</strain>
    </source>
</reference>
<feature type="non-terminal residue" evidence="1">
    <location>
        <position position="1"/>
    </location>
</feature>
<organism evidence="1 2">
    <name type="scientific">Diploptera punctata</name>
    <name type="common">Pacific beetle cockroach</name>
    <dbReference type="NCBI Taxonomy" id="6984"/>
    <lineage>
        <taxon>Eukaryota</taxon>
        <taxon>Metazoa</taxon>
        <taxon>Ecdysozoa</taxon>
        <taxon>Arthropoda</taxon>
        <taxon>Hexapoda</taxon>
        <taxon>Insecta</taxon>
        <taxon>Pterygota</taxon>
        <taxon>Neoptera</taxon>
        <taxon>Polyneoptera</taxon>
        <taxon>Dictyoptera</taxon>
        <taxon>Blattodea</taxon>
        <taxon>Blaberoidea</taxon>
        <taxon>Blaberidae</taxon>
        <taxon>Diplopterinae</taxon>
        <taxon>Diploptera</taxon>
    </lineage>
</organism>
<evidence type="ECO:0000313" key="2">
    <source>
        <dbReference type="Proteomes" id="UP001233999"/>
    </source>
</evidence>
<dbReference type="EMBL" id="JASPKZ010007251">
    <property type="protein sequence ID" value="KAJ9585713.1"/>
    <property type="molecule type" value="Genomic_DNA"/>
</dbReference>
<gene>
    <name evidence="1" type="ORF">L9F63_002503</name>
</gene>
<reference evidence="1" key="2">
    <citation type="submission" date="2023-05" db="EMBL/GenBank/DDBJ databases">
        <authorList>
            <person name="Fouks B."/>
        </authorList>
    </citation>
    <scope>NUCLEOTIDE SEQUENCE</scope>
    <source>
        <strain evidence="1">Stay&amp;Tobe</strain>
        <tissue evidence="1">Testes</tissue>
    </source>
</reference>
<sequence>QCTRYLYRLYTSKNKSLTPSVKRMFRYFNFREFYQNLREIEPIYFLTNNQDCMRECQITMHINNNMESNHDRRTVTVFMRNMNINCPSAYEFNNTAKLANSCQTLNNIA</sequence>
<accession>A0AAD7ZTT3</accession>
<protein>
    <submittedName>
        <fullName evidence="1">Uncharacterized protein</fullName>
    </submittedName>
</protein>
<evidence type="ECO:0000313" key="1">
    <source>
        <dbReference type="EMBL" id="KAJ9585713.1"/>
    </source>
</evidence>